<dbReference type="Proteomes" id="UP000035740">
    <property type="component" value="Unassembled WGS sequence"/>
</dbReference>
<feature type="chain" id="PRO_5005294031" evidence="2">
    <location>
        <begin position="24"/>
        <end position="161"/>
    </location>
</feature>
<evidence type="ECO:0000256" key="1">
    <source>
        <dbReference type="SAM" id="MobiDB-lite"/>
    </source>
</evidence>
<dbReference type="Gramene" id="KMS93342">
    <property type="protein sequence ID" value="KMS93342"/>
    <property type="gene ID" value="BVRB_032450"/>
</dbReference>
<accession>A0A0J8B0C1</accession>
<dbReference type="EMBL" id="KQ103804">
    <property type="protein sequence ID" value="KMS93342.1"/>
    <property type="molecule type" value="Genomic_DNA"/>
</dbReference>
<sequence length="161" mass="17411">MPSSNVVLALALLSLLLLASSDASHPNTQPIEPPSFSDDVNAYADGALGGHAGPEQDDDGDSISSGSDDGLPHDAVNGVSNVIRILQDNPIAEQISEWFHESMEDLPIYSVIRIFSEYDTMEEFFDQVRAAMDSDDADDEQTAFPDVVTEPDVIQSNEEVQ</sequence>
<keyword evidence="4" id="KW-1185">Reference proteome</keyword>
<protein>
    <submittedName>
        <fullName evidence="3">Uncharacterized protein</fullName>
    </submittedName>
</protein>
<gene>
    <name evidence="3" type="ORF">BVRB_032450</name>
</gene>
<name>A0A0J8B0C1_BETVV</name>
<organism evidence="3 4">
    <name type="scientific">Beta vulgaris subsp. vulgaris</name>
    <name type="common">Beet</name>
    <dbReference type="NCBI Taxonomy" id="3555"/>
    <lineage>
        <taxon>Eukaryota</taxon>
        <taxon>Viridiplantae</taxon>
        <taxon>Streptophyta</taxon>
        <taxon>Embryophyta</taxon>
        <taxon>Tracheophyta</taxon>
        <taxon>Spermatophyta</taxon>
        <taxon>Magnoliopsida</taxon>
        <taxon>eudicotyledons</taxon>
        <taxon>Gunneridae</taxon>
        <taxon>Pentapetalae</taxon>
        <taxon>Caryophyllales</taxon>
        <taxon>Chenopodiaceae</taxon>
        <taxon>Betoideae</taxon>
        <taxon>Beta</taxon>
    </lineage>
</organism>
<evidence type="ECO:0000313" key="4">
    <source>
        <dbReference type="Proteomes" id="UP000035740"/>
    </source>
</evidence>
<feature type="non-terminal residue" evidence="3">
    <location>
        <position position="161"/>
    </location>
</feature>
<dbReference type="AlphaFoldDB" id="A0A0J8B0C1"/>
<evidence type="ECO:0000313" key="3">
    <source>
        <dbReference type="EMBL" id="KMS93342.1"/>
    </source>
</evidence>
<reference evidence="3 4" key="1">
    <citation type="journal article" date="2014" name="Nature">
        <title>The genome of the recently domesticated crop plant sugar beet (Beta vulgaris).</title>
        <authorList>
            <person name="Dohm J.C."/>
            <person name="Minoche A.E."/>
            <person name="Holtgrawe D."/>
            <person name="Capella-Gutierrez S."/>
            <person name="Zakrzewski F."/>
            <person name="Tafer H."/>
            <person name="Rupp O."/>
            <person name="Sorensen T.R."/>
            <person name="Stracke R."/>
            <person name="Reinhardt R."/>
            <person name="Goesmann A."/>
            <person name="Kraft T."/>
            <person name="Schulz B."/>
            <person name="Stadler P.F."/>
            <person name="Schmidt T."/>
            <person name="Gabaldon T."/>
            <person name="Lehrach H."/>
            <person name="Weisshaar B."/>
            <person name="Himmelbauer H."/>
        </authorList>
    </citation>
    <scope>NUCLEOTIDE SEQUENCE [LARGE SCALE GENOMIC DNA]</scope>
    <source>
        <tissue evidence="3">Taproot</tissue>
    </source>
</reference>
<keyword evidence="2" id="KW-0732">Signal</keyword>
<proteinExistence type="predicted"/>
<evidence type="ECO:0000256" key="2">
    <source>
        <dbReference type="SAM" id="SignalP"/>
    </source>
</evidence>
<feature type="signal peptide" evidence="2">
    <location>
        <begin position="1"/>
        <end position="23"/>
    </location>
</feature>
<feature type="region of interest" description="Disordered" evidence="1">
    <location>
        <begin position="133"/>
        <end position="161"/>
    </location>
</feature>
<feature type="region of interest" description="Disordered" evidence="1">
    <location>
        <begin position="23"/>
        <end position="75"/>
    </location>
</feature>